<name>A0A931N645_9NOCA</name>
<organism evidence="1 2">
    <name type="scientific">Nocardia bovistercoris</name>
    <dbReference type="NCBI Taxonomy" id="2785916"/>
    <lineage>
        <taxon>Bacteria</taxon>
        <taxon>Bacillati</taxon>
        <taxon>Actinomycetota</taxon>
        <taxon>Actinomycetes</taxon>
        <taxon>Mycobacteriales</taxon>
        <taxon>Nocardiaceae</taxon>
        <taxon>Nocardia</taxon>
    </lineage>
</organism>
<dbReference type="EMBL" id="JADMLG010000015">
    <property type="protein sequence ID" value="MBH0780382.1"/>
    <property type="molecule type" value="Genomic_DNA"/>
</dbReference>
<evidence type="ECO:0000313" key="2">
    <source>
        <dbReference type="Proteomes" id="UP000655751"/>
    </source>
</evidence>
<dbReference type="AlphaFoldDB" id="A0A931N645"/>
<sequence>MTEQHYPVPTPDQVEALMDNPDLTWEDVPADEAPPVLAESEAEEVMVVRSLRMPLELHQRIRAEAEARGVTWSELLRDWAAIELAALSDDQPISRADAMRALASIPPRRTA</sequence>
<keyword evidence="2" id="KW-1185">Reference proteome</keyword>
<gene>
    <name evidence="1" type="ORF">IT779_29330</name>
</gene>
<protein>
    <submittedName>
        <fullName evidence="1">Uncharacterized protein</fullName>
    </submittedName>
</protein>
<dbReference type="RefSeq" id="WP_196152695.1">
    <property type="nucleotide sequence ID" value="NZ_JADMLG010000015.1"/>
</dbReference>
<dbReference type="Proteomes" id="UP000655751">
    <property type="component" value="Unassembled WGS sequence"/>
</dbReference>
<proteinExistence type="predicted"/>
<evidence type="ECO:0000313" key="1">
    <source>
        <dbReference type="EMBL" id="MBH0780382.1"/>
    </source>
</evidence>
<accession>A0A931N645</accession>
<comment type="caution">
    <text evidence="1">The sequence shown here is derived from an EMBL/GenBank/DDBJ whole genome shotgun (WGS) entry which is preliminary data.</text>
</comment>
<reference evidence="1" key="1">
    <citation type="submission" date="2020-11" db="EMBL/GenBank/DDBJ databases">
        <title>Nocardia NEAU-351.nov., a novel actinomycete isolated from the cow dung.</title>
        <authorList>
            <person name="Zhang X."/>
        </authorList>
    </citation>
    <scope>NUCLEOTIDE SEQUENCE</scope>
    <source>
        <strain evidence="1">NEAU-351</strain>
    </source>
</reference>